<accession>A0A0A9WPV2</accession>
<proteinExistence type="predicted"/>
<dbReference type="AlphaFoldDB" id="A0A0A9WPV2"/>
<name>A0A0A9WPV2_LYGHE</name>
<dbReference type="Pfam" id="PF00005">
    <property type="entry name" value="ABC_tran"/>
    <property type="match status" value="1"/>
</dbReference>
<dbReference type="PANTHER" id="PTHR19229:SF262">
    <property type="entry name" value="TRANSPORTER, PUTATIVE-RELATED"/>
    <property type="match status" value="1"/>
</dbReference>
<reference evidence="2" key="1">
    <citation type="journal article" date="2014" name="PLoS ONE">
        <title>Transcriptome-Based Identification of ABC Transporters in the Western Tarnished Plant Bug Lygus hesperus.</title>
        <authorList>
            <person name="Hull J.J."/>
            <person name="Chaney K."/>
            <person name="Geib S.M."/>
            <person name="Fabrick J.A."/>
            <person name="Brent C.S."/>
            <person name="Walsh D."/>
            <person name="Lavine L.C."/>
        </authorList>
    </citation>
    <scope>NUCLEOTIDE SEQUENCE</scope>
</reference>
<dbReference type="InterPro" id="IPR027417">
    <property type="entry name" value="P-loop_NTPase"/>
</dbReference>
<dbReference type="EMBL" id="GBHO01036724">
    <property type="protein sequence ID" value="JAG06880.1"/>
    <property type="molecule type" value="Transcribed_RNA"/>
</dbReference>
<dbReference type="GO" id="GO:0140359">
    <property type="term" value="F:ABC-type transporter activity"/>
    <property type="evidence" value="ECO:0007669"/>
    <property type="project" value="InterPro"/>
</dbReference>
<dbReference type="GO" id="GO:0016887">
    <property type="term" value="F:ATP hydrolysis activity"/>
    <property type="evidence" value="ECO:0007669"/>
    <property type="project" value="InterPro"/>
</dbReference>
<dbReference type="GO" id="GO:0005319">
    <property type="term" value="F:lipid transporter activity"/>
    <property type="evidence" value="ECO:0007669"/>
    <property type="project" value="TreeGrafter"/>
</dbReference>
<gene>
    <name evidence="2" type="primary">ABCA1_9</name>
    <name evidence="2" type="ORF">CM83_15866</name>
</gene>
<feature type="domain" description="ABC transporter" evidence="1">
    <location>
        <begin position="3"/>
        <end position="88"/>
    </location>
</feature>
<dbReference type="InterPro" id="IPR003439">
    <property type="entry name" value="ABC_transporter-like_ATP-bd"/>
</dbReference>
<evidence type="ECO:0000313" key="2">
    <source>
        <dbReference type="EMBL" id="JAG06880.1"/>
    </source>
</evidence>
<reference evidence="2" key="2">
    <citation type="submission" date="2014-07" db="EMBL/GenBank/DDBJ databases">
        <authorList>
            <person name="Hull J."/>
        </authorList>
    </citation>
    <scope>NUCLEOTIDE SEQUENCE</scope>
</reference>
<dbReference type="PANTHER" id="PTHR19229">
    <property type="entry name" value="ATP-BINDING CASSETTE TRANSPORTER SUBFAMILY A ABCA"/>
    <property type="match status" value="1"/>
</dbReference>
<protein>
    <submittedName>
        <fullName evidence="2">ABC transporter A family member 1</fullName>
    </submittedName>
</protein>
<evidence type="ECO:0000259" key="1">
    <source>
        <dbReference type="Pfam" id="PF00005"/>
    </source>
</evidence>
<dbReference type="Gene3D" id="3.40.50.300">
    <property type="entry name" value="P-loop containing nucleotide triphosphate hydrolases"/>
    <property type="match status" value="1"/>
</dbReference>
<dbReference type="SUPFAM" id="SSF52540">
    <property type="entry name" value="P-loop containing nucleoside triphosphate hydrolases"/>
    <property type="match status" value="1"/>
</dbReference>
<sequence length="99" mass="10839">MKCIGYCPQFDACFDLLTVNEHLDYYAAVHGIALAERQALIDSLLHLFNLQPYVHATSRSLSGGNRRKLSVAIALLGAPQVVCLDEPSAGMDPIARRLL</sequence>
<dbReference type="InterPro" id="IPR026082">
    <property type="entry name" value="ABCA"/>
</dbReference>
<dbReference type="GO" id="GO:0016020">
    <property type="term" value="C:membrane"/>
    <property type="evidence" value="ECO:0007669"/>
    <property type="project" value="InterPro"/>
</dbReference>
<dbReference type="GO" id="GO:0005524">
    <property type="term" value="F:ATP binding"/>
    <property type="evidence" value="ECO:0007669"/>
    <property type="project" value="InterPro"/>
</dbReference>
<organism evidence="2">
    <name type="scientific">Lygus hesperus</name>
    <name type="common">Western plant bug</name>
    <dbReference type="NCBI Taxonomy" id="30085"/>
    <lineage>
        <taxon>Eukaryota</taxon>
        <taxon>Metazoa</taxon>
        <taxon>Ecdysozoa</taxon>
        <taxon>Arthropoda</taxon>
        <taxon>Hexapoda</taxon>
        <taxon>Insecta</taxon>
        <taxon>Pterygota</taxon>
        <taxon>Neoptera</taxon>
        <taxon>Paraneoptera</taxon>
        <taxon>Hemiptera</taxon>
        <taxon>Heteroptera</taxon>
        <taxon>Panheteroptera</taxon>
        <taxon>Cimicomorpha</taxon>
        <taxon>Miridae</taxon>
        <taxon>Mirini</taxon>
        <taxon>Lygus</taxon>
    </lineage>
</organism>